<gene>
    <name evidence="2" type="ORF">DKG74_06035</name>
</gene>
<sequence length="216" mass="25020">MKKTEPCAWVSRAFMNTMLVRYVTPEGNLSDPRWNDLRWLADTMTRNQRGEALPAERFPAELYGKYSLKKINKLPDFCDALGYWVVSAAMADVLRQFDLGRTSLYPTRVYQHDRKTPVEGEYYCLNFGERKASFLPDASPRAYKVYPNQDIWALTGDPRNDDLALSARALEGVALWIEEPRFTMAFFLSDRLVTALRDAKLTRYLGLFRCRIIPEI</sequence>
<name>A0A317EE47_9PROT</name>
<dbReference type="AlphaFoldDB" id="A0A317EE47"/>
<accession>A0A317EE47</accession>
<evidence type="ECO:0000313" key="2">
    <source>
        <dbReference type="EMBL" id="PWR25318.1"/>
    </source>
</evidence>
<dbReference type="Proteomes" id="UP000245461">
    <property type="component" value="Unassembled WGS sequence"/>
</dbReference>
<protein>
    <recommendedName>
        <fullName evidence="1">Immunity MXAN-0049 protein domain-containing protein</fullName>
    </recommendedName>
</protein>
<dbReference type="OrthoDB" id="7675848at2"/>
<organism evidence="2 3">
    <name type="scientific">Zavarzinia aquatilis</name>
    <dbReference type="NCBI Taxonomy" id="2211142"/>
    <lineage>
        <taxon>Bacteria</taxon>
        <taxon>Pseudomonadati</taxon>
        <taxon>Pseudomonadota</taxon>
        <taxon>Alphaproteobacteria</taxon>
        <taxon>Rhodospirillales</taxon>
        <taxon>Zavarziniaceae</taxon>
        <taxon>Zavarzinia</taxon>
    </lineage>
</organism>
<dbReference type="EMBL" id="QGLE01000002">
    <property type="protein sequence ID" value="PWR25318.1"/>
    <property type="molecule type" value="Genomic_DNA"/>
</dbReference>
<dbReference type="RefSeq" id="WP_109903645.1">
    <property type="nucleotide sequence ID" value="NZ_QGLE01000002.1"/>
</dbReference>
<evidence type="ECO:0000259" key="1">
    <source>
        <dbReference type="Pfam" id="PF07791"/>
    </source>
</evidence>
<dbReference type="InterPro" id="IPR012433">
    <property type="entry name" value="Imm11"/>
</dbReference>
<dbReference type="Pfam" id="PF07791">
    <property type="entry name" value="Imm11"/>
    <property type="match status" value="1"/>
</dbReference>
<reference evidence="2 3" key="1">
    <citation type="submission" date="2018-05" db="EMBL/GenBank/DDBJ databases">
        <title>Zavarzinia sp. HR-AS.</title>
        <authorList>
            <person name="Lee Y."/>
            <person name="Jeon C.O."/>
        </authorList>
    </citation>
    <scope>NUCLEOTIDE SEQUENCE [LARGE SCALE GENOMIC DNA]</scope>
    <source>
        <strain evidence="2 3">HR-AS</strain>
    </source>
</reference>
<evidence type="ECO:0000313" key="3">
    <source>
        <dbReference type="Proteomes" id="UP000245461"/>
    </source>
</evidence>
<proteinExistence type="predicted"/>
<comment type="caution">
    <text evidence="2">The sequence shown here is derived from an EMBL/GenBank/DDBJ whole genome shotgun (WGS) entry which is preliminary data.</text>
</comment>
<feature type="domain" description="Immunity MXAN-0049 protein" evidence="1">
    <location>
        <begin position="57"/>
        <end position="201"/>
    </location>
</feature>
<keyword evidence="3" id="KW-1185">Reference proteome</keyword>